<feature type="region of interest" description="Disordered" evidence="4">
    <location>
        <begin position="222"/>
        <end position="256"/>
    </location>
</feature>
<keyword evidence="7" id="KW-1185">Reference proteome</keyword>
<organism evidence="6 7">
    <name type="scientific">Microbacterium resistens</name>
    <dbReference type="NCBI Taxonomy" id="156977"/>
    <lineage>
        <taxon>Bacteria</taxon>
        <taxon>Bacillati</taxon>
        <taxon>Actinomycetota</taxon>
        <taxon>Actinomycetes</taxon>
        <taxon>Micrococcales</taxon>
        <taxon>Microbacteriaceae</taxon>
        <taxon>Microbacterium</taxon>
    </lineage>
</organism>
<dbReference type="InterPro" id="IPR008920">
    <property type="entry name" value="TF_FadR/GntR_C"/>
</dbReference>
<evidence type="ECO:0000313" key="6">
    <source>
        <dbReference type="EMBL" id="MDR6866840.1"/>
    </source>
</evidence>
<dbReference type="InterPro" id="IPR036390">
    <property type="entry name" value="WH_DNA-bd_sf"/>
</dbReference>
<dbReference type="Proteomes" id="UP001259347">
    <property type="component" value="Unassembled WGS sequence"/>
</dbReference>
<evidence type="ECO:0000259" key="5">
    <source>
        <dbReference type="PROSITE" id="PS50949"/>
    </source>
</evidence>
<dbReference type="InterPro" id="IPR011711">
    <property type="entry name" value="GntR_C"/>
</dbReference>
<evidence type="ECO:0000256" key="3">
    <source>
        <dbReference type="ARBA" id="ARBA00023163"/>
    </source>
</evidence>
<dbReference type="InterPro" id="IPR036388">
    <property type="entry name" value="WH-like_DNA-bd_sf"/>
</dbReference>
<comment type="caution">
    <text evidence="6">The sequence shown here is derived from an EMBL/GenBank/DDBJ whole genome shotgun (WGS) entry which is preliminary data.</text>
</comment>
<sequence length="256" mass="26936">MTIATEGMRAGELAYRALLDGIQSGDLPAGAVLGEVEQAARLGISRTPLREALRRLAADGLVVQQSARVTVVAPIDASDIRALFEVRRALEETAARIAARRGDAEAFAALAAEFAQADDLGSADGRRAYETLIARFDATLDDAADNDYLTAALRTVRTHLVRVRRMARDHPARLAASVGEHRLIAEALAVRDADLAAHATHVHLHNALTSILSSLGADGIPADPAATEPGAASTASRRRRAAADAVTSASDRKGRS</sequence>
<dbReference type="Gene3D" id="1.10.10.10">
    <property type="entry name" value="Winged helix-like DNA-binding domain superfamily/Winged helix DNA-binding domain"/>
    <property type="match status" value="1"/>
</dbReference>
<proteinExistence type="predicted"/>
<evidence type="ECO:0000256" key="4">
    <source>
        <dbReference type="SAM" id="MobiDB-lite"/>
    </source>
</evidence>
<dbReference type="GO" id="GO:0003677">
    <property type="term" value="F:DNA binding"/>
    <property type="evidence" value="ECO:0007669"/>
    <property type="project" value="UniProtKB-KW"/>
</dbReference>
<dbReference type="SMART" id="SM00345">
    <property type="entry name" value="HTH_GNTR"/>
    <property type="match status" value="1"/>
</dbReference>
<dbReference type="SUPFAM" id="SSF48008">
    <property type="entry name" value="GntR ligand-binding domain-like"/>
    <property type="match status" value="1"/>
</dbReference>
<dbReference type="SUPFAM" id="SSF46785">
    <property type="entry name" value="Winged helix' DNA-binding domain"/>
    <property type="match status" value="1"/>
</dbReference>
<evidence type="ECO:0000313" key="7">
    <source>
        <dbReference type="Proteomes" id="UP001259347"/>
    </source>
</evidence>
<protein>
    <submittedName>
        <fullName evidence="6">DNA-binding GntR family transcriptional regulator</fullName>
    </submittedName>
</protein>
<gene>
    <name evidence="6" type="ORF">J2Y69_001439</name>
</gene>
<dbReference type="Gene3D" id="1.20.120.530">
    <property type="entry name" value="GntR ligand-binding domain-like"/>
    <property type="match status" value="1"/>
</dbReference>
<reference evidence="6 7" key="1">
    <citation type="submission" date="2023-07" db="EMBL/GenBank/DDBJ databases">
        <title>Sorghum-associated microbial communities from plants grown in Nebraska, USA.</title>
        <authorList>
            <person name="Schachtman D."/>
        </authorList>
    </citation>
    <scope>NUCLEOTIDE SEQUENCE [LARGE SCALE GENOMIC DNA]</scope>
    <source>
        <strain evidence="6 7">2980</strain>
    </source>
</reference>
<feature type="domain" description="HTH gntR-type" evidence="5">
    <location>
        <begin position="8"/>
        <end position="75"/>
    </location>
</feature>
<dbReference type="PROSITE" id="PS50949">
    <property type="entry name" value="HTH_GNTR"/>
    <property type="match status" value="1"/>
</dbReference>
<evidence type="ECO:0000256" key="1">
    <source>
        <dbReference type="ARBA" id="ARBA00023015"/>
    </source>
</evidence>
<evidence type="ECO:0000256" key="2">
    <source>
        <dbReference type="ARBA" id="ARBA00023125"/>
    </source>
</evidence>
<dbReference type="PRINTS" id="PR00035">
    <property type="entry name" value="HTHGNTR"/>
</dbReference>
<accession>A0ABU1SB69</accession>
<name>A0ABU1SB69_9MICO</name>
<keyword evidence="1" id="KW-0805">Transcription regulation</keyword>
<keyword evidence="3" id="KW-0804">Transcription</keyword>
<dbReference type="Pfam" id="PF00392">
    <property type="entry name" value="GntR"/>
    <property type="match status" value="1"/>
</dbReference>
<dbReference type="PANTHER" id="PTHR43537:SF45">
    <property type="entry name" value="GNTR FAMILY REGULATORY PROTEIN"/>
    <property type="match status" value="1"/>
</dbReference>
<keyword evidence="2 6" id="KW-0238">DNA-binding</keyword>
<dbReference type="CDD" id="cd07377">
    <property type="entry name" value="WHTH_GntR"/>
    <property type="match status" value="1"/>
</dbReference>
<dbReference type="InterPro" id="IPR000524">
    <property type="entry name" value="Tscrpt_reg_HTH_GntR"/>
</dbReference>
<dbReference type="SMART" id="SM00895">
    <property type="entry name" value="FCD"/>
    <property type="match status" value="1"/>
</dbReference>
<dbReference type="EMBL" id="JAVDUM010000005">
    <property type="protein sequence ID" value="MDR6866840.1"/>
    <property type="molecule type" value="Genomic_DNA"/>
</dbReference>
<dbReference type="Pfam" id="PF07729">
    <property type="entry name" value="FCD"/>
    <property type="match status" value="1"/>
</dbReference>
<dbReference type="PANTHER" id="PTHR43537">
    <property type="entry name" value="TRANSCRIPTIONAL REGULATOR, GNTR FAMILY"/>
    <property type="match status" value="1"/>
</dbReference>